<dbReference type="AlphaFoldDB" id="A0A378YX28"/>
<keyword evidence="9" id="KW-1185">Reference proteome</keyword>
<evidence type="ECO:0000256" key="3">
    <source>
        <dbReference type="ARBA" id="ARBA00022597"/>
    </source>
</evidence>
<evidence type="ECO:0000313" key="8">
    <source>
        <dbReference type="EMBL" id="SUA81097.1"/>
    </source>
</evidence>
<keyword evidence="2" id="KW-0813">Transport</keyword>
<dbReference type="NCBIfam" id="TIGR00830">
    <property type="entry name" value="PTBA"/>
    <property type="match status" value="1"/>
</dbReference>
<evidence type="ECO:0000256" key="4">
    <source>
        <dbReference type="ARBA" id="ARBA00022679"/>
    </source>
</evidence>
<dbReference type="Gene3D" id="2.70.70.10">
    <property type="entry name" value="Glucose Permease (Domain IIA)"/>
    <property type="match status" value="1"/>
</dbReference>
<dbReference type="PANTHER" id="PTHR45008:SF1">
    <property type="entry name" value="PTS SYSTEM GLUCOSE-SPECIFIC EIIA COMPONENT"/>
    <property type="match status" value="1"/>
</dbReference>
<dbReference type="STRING" id="1406858.GCA_000710895_06677"/>
<dbReference type="GO" id="GO:0005737">
    <property type="term" value="C:cytoplasm"/>
    <property type="evidence" value="ECO:0007669"/>
    <property type="project" value="UniProtKB-SubCell"/>
</dbReference>
<keyword evidence="3" id="KW-0762">Sugar transport</keyword>
<evidence type="ECO:0000256" key="5">
    <source>
        <dbReference type="ARBA" id="ARBA00022683"/>
    </source>
</evidence>
<reference evidence="8 9" key="1">
    <citation type="submission" date="2018-06" db="EMBL/GenBank/DDBJ databases">
        <authorList>
            <consortium name="Pathogen Informatics"/>
            <person name="Doyle S."/>
        </authorList>
    </citation>
    <scope>NUCLEOTIDE SEQUENCE [LARGE SCALE GENOMIC DNA]</scope>
    <source>
        <strain evidence="8 9">NCTC1934</strain>
    </source>
</reference>
<evidence type="ECO:0000256" key="2">
    <source>
        <dbReference type="ARBA" id="ARBA00022448"/>
    </source>
</evidence>
<feature type="domain" description="PTS EIIA type-1" evidence="7">
    <location>
        <begin position="21"/>
        <end position="126"/>
    </location>
</feature>
<accession>A0A378YX28</accession>
<dbReference type="InterPro" id="IPR011055">
    <property type="entry name" value="Dup_hybrid_motif"/>
</dbReference>
<dbReference type="PROSITE" id="PS00371">
    <property type="entry name" value="PTS_EIIA_TYPE_1_HIS"/>
    <property type="match status" value="1"/>
</dbReference>
<dbReference type="InterPro" id="IPR001127">
    <property type="entry name" value="PTS_EIIA_1_perm"/>
</dbReference>
<dbReference type="SUPFAM" id="SSF51261">
    <property type="entry name" value="Duplicated hybrid motif"/>
    <property type="match status" value="1"/>
</dbReference>
<keyword evidence="6" id="KW-0418">Kinase</keyword>
<dbReference type="GO" id="GO:0016301">
    <property type="term" value="F:kinase activity"/>
    <property type="evidence" value="ECO:0007669"/>
    <property type="project" value="UniProtKB-KW"/>
</dbReference>
<protein>
    <submittedName>
        <fullName evidence="8">EIICBA-Glc</fullName>
    </submittedName>
</protein>
<dbReference type="EMBL" id="UGRY01000002">
    <property type="protein sequence ID" value="SUA81097.1"/>
    <property type="molecule type" value="Genomic_DNA"/>
</dbReference>
<keyword evidence="5" id="KW-0598">Phosphotransferase system</keyword>
<dbReference type="PROSITE" id="PS51093">
    <property type="entry name" value="PTS_EIIA_TYPE_1"/>
    <property type="match status" value="1"/>
</dbReference>
<keyword evidence="4" id="KW-0808">Transferase</keyword>
<name>A0A378YX28_9NOCA</name>
<dbReference type="PANTHER" id="PTHR45008">
    <property type="entry name" value="PTS SYSTEM GLUCOSE-SPECIFIC EIIA COMPONENT"/>
    <property type="match status" value="1"/>
</dbReference>
<dbReference type="InterPro" id="IPR050890">
    <property type="entry name" value="PTS_EIIA_component"/>
</dbReference>
<evidence type="ECO:0000259" key="7">
    <source>
        <dbReference type="PROSITE" id="PS51093"/>
    </source>
</evidence>
<evidence type="ECO:0000313" key="9">
    <source>
        <dbReference type="Proteomes" id="UP000255467"/>
    </source>
</evidence>
<dbReference type="Pfam" id="PF00358">
    <property type="entry name" value="PTS_EIIA_1"/>
    <property type="match status" value="1"/>
</dbReference>
<proteinExistence type="predicted"/>
<evidence type="ECO:0000256" key="6">
    <source>
        <dbReference type="ARBA" id="ARBA00022777"/>
    </source>
</evidence>
<organism evidence="8 9">
    <name type="scientific">Nocardia otitidiscaviarum</name>
    <dbReference type="NCBI Taxonomy" id="1823"/>
    <lineage>
        <taxon>Bacteria</taxon>
        <taxon>Bacillati</taxon>
        <taxon>Actinomycetota</taxon>
        <taxon>Actinomycetes</taxon>
        <taxon>Mycobacteriales</taxon>
        <taxon>Nocardiaceae</taxon>
        <taxon>Nocardia</taxon>
    </lineage>
</organism>
<dbReference type="GO" id="GO:0009401">
    <property type="term" value="P:phosphoenolpyruvate-dependent sugar phosphotransferase system"/>
    <property type="evidence" value="ECO:0007669"/>
    <property type="project" value="UniProtKB-KW"/>
</dbReference>
<sequence length="149" mass="14879">MSTQILSPLAGTAMPLSEVPDPVFSAEMVGAGVAVEPLDTDEPTTVVAPIAGTLVKLHPHAAVIVSDSGAGVLLHVGIDTVGKADLFQVHVEEGAAVNQGDALITFSPNAIRRLDLSAAVPVVVMDTAPGSALEPASGPIAAGAVLFSI</sequence>
<dbReference type="Proteomes" id="UP000255467">
    <property type="component" value="Unassembled WGS sequence"/>
</dbReference>
<comment type="subcellular location">
    <subcellularLocation>
        <location evidence="1">Cytoplasm</location>
    </subcellularLocation>
</comment>
<dbReference type="OrthoDB" id="9797715at2"/>
<evidence type="ECO:0000256" key="1">
    <source>
        <dbReference type="ARBA" id="ARBA00004496"/>
    </source>
</evidence>
<gene>
    <name evidence="8" type="primary">ptsG_1</name>
    <name evidence="8" type="ORF">NCTC1934_04605</name>
</gene>
<dbReference type="RefSeq" id="WP_039814895.1">
    <property type="nucleotide sequence ID" value="NZ_UGRY01000002.1"/>
</dbReference>